<dbReference type="KEGG" id="pseo:OM33_09555"/>
<dbReference type="PANTHER" id="PTHR43747:SF4">
    <property type="entry name" value="FLAVIN-DEPENDENT TRYPTOPHAN HALOGENASE"/>
    <property type="match status" value="1"/>
</dbReference>
<dbReference type="EMBL" id="CP009888">
    <property type="protein sequence ID" value="AIY65369.1"/>
    <property type="molecule type" value="Genomic_DNA"/>
</dbReference>
<feature type="binding site" evidence="2">
    <location>
        <position position="78"/>
    </location>
    <ligand>
        <name>7-chloro-L-tryptophan</name>
        <dbReference type="ChEBI" id="CHEBI:58713"/>
    </ligand>
</feature>
<dbReference type="STRING" id="1348114.OM33_09555"/>
<evidence type="ECO:0000256" key="1">
    <source>
        <dbReference type="PIRSR" id="PIRSR011396-1"/>
    </source>
</evidence>
<sequence length="499" mass="56363">MAIPKRIVVLGGGSAGWMAASLLHHSWANKGAEITLIESDIIGVVGVGEGSTPSLKYFFEKLQIAENEWMPFCNATYKCGISFPDWTSHLDENEYFHPFYSDHDWKTGQAFIHNCNVRRQGFDIETRPNHYWLQAKLAKNNLSPKLKQPQNKELDYGYHFDSQKLGEFLKNRAIKLGIKHIIGTVEVVNNDDEGVHSLTLNCGKTIAGDLFIDATGFASLLLQKTLKVPFISYKDYLLNDSAIAIPTETRTDDDISPQTVSRALSAGWAWTIPLRNRNGNGYVYSSKYISPEDAEAELRAYLGISDRHDIKARHIKMRLGRVAKHWHLNVLGVGLSQGFIEPLEATALSCIQYTVEHFIETIEKGGDVSALQEPFNQQINTVYDAIRDYISAHYRLNTRIDSDYWLANREADSPEKLIKILSAWDDPASQFESTLKRLNAEVMYFSPSWYCLLAGKGRFKHKAQTLSSSIKTANVADIDNYCEQQATHFKPHHQALSND</sequence>
<dbReference type="Gene3D" id="3.50.50.60">
    <property type="entry name" value="FAD/NAD(P)-binding domain"/>
    <property type="match status" value="1"/>
</dbReference>
<dbReference type="InterPro" id="IPR033856">
    <property type="entry name" value="Trp_halogen"/>
</dbReference>
<dbReference type="OrthoDB" id="7178350at2"/>
<feature type="binding site" evidence="2">
    <location>
        <begin position="12"/>
        <end position="15"/>
    </location>
    <ligand>
        <name>FAD</name>
        <dbReference type="ChEBI" id="CHEBI:57692"/>
    </ligand>
</feature>
<dbReference type="PIRSF" id="PIRSF011396">
    <property type="entry name" value="Trp_halogenase"/>
    <property type="match status" value="1"/>
</dbReference>
<feature type="binding site" evidence="2">
    <location>
        <position position="344"/>
    </location>
    <ligand>
        <name>L-tryptophan</name>
        <dbReference type="ChEBI" id="CHEBI:57912"/>
    </ligand>
</feature>
<dbReference type="PANTHER" id="PTHR43747">
    <property type="entry name" value="FAD-BINDING PROTEIN"/>
    <property type="match status" value="1"/>
</dbReference>
<keyword evidence="4" id="KW-1185">Reference proteome</keyword>
<feature type="active site" evidence="1">
    <location>
        <position position="78"/>
    </location>
</feature>
<protein>
    <recommendedName>
        <fullName evidence="5">Tryptophan halogenase</fullName>
    </recommendedName>
</protein>
<keyword evidence="2" id="KW-0285">Flavoprotein</keyword>
<dbReference type="RefSeq" id="WP_038641188.1">
    <property type="nucleotide sequence ID" value="NZ_CP009888.1"/>
</dbReference>
<evidence type="ECO:0000256" key="2">
    <source>
        <dbReference type="PIRSR" id="PIRSR011396-2"/>
    </source>
</evidence>
<dbReference type="GO" id="GO:0004497">
    <property type="term" value="F:monooxygenase activity"/>
    <property type="evidence" value="ECO:0007669"/>
    <property type="project" value="InterPro"/>
</dbReference>
<name>A0A0A7EFH4_9GAMM</name>
<evidence type="ECO:0000313" key="4">
    <source>
        <dbReference type="Proteomes" id="UP000030341"/>
    </source>
</evidence>
<dbReference type="InterPro" id="IPR036188">
    <property type="entry name" value="FAD/NAD-bd_sf"/>
</dbReference>
<dbReference type="InterPro" id="IPR050816">
    <property type="entry name" value="Flavin-dep_Halogenase_NPB"/>
</dbReference>
<feature type="binding site" evidence="2">
    <location>
        <position position="185"/>
    </location>
    <ligand>
        <name>FAD</name>
        <dbReference type="ChEBI" id="CHEBI:57692"/>
    </ligand>
</feature>
<dbReference type="GO" id="GO:0000166">
    <property type="term" value="F:nucleotide binding"/>
    <property type="evidence" value="ECO:0007669"/>
    <property type="project" value="UniProtKB-KW"/>
</dbReference>
<dbReference type="InterPro" id="IPR006905">
    <property type="entry name" value="Flavin_halogenase"/>
</dbReference>
<dbReference type="eggNOG" id="COG0654">
    <property type="taxonomic scope" value="Bacteria"/>
</dbReference>
<reference evidence="3 4" key="1">
    <citation type="submission" date="2014-11" db="EMBL/GenBank/DDBJ databases">
        <title>Complete Genome Sequence of Pseudoalteromonas sp. Strain OCN003 Isolated from Kaneohe Bay, Oahu, Hawaii.</title>
        <authorList>
            <person name="Beurmann S."/>
            <person name="Videau P."/>
            <person name="Ushijima B."/>
            <person name="Smith A.M."/>
            <person name="Aeby G.S."/>
            <person name="Callahan S.M."/>
            <person name="Belcaid M."/>
        </authorList>
    </citation>
    <scope>NUCLEOTIDE SEQUENCE [LARGE SCALE GENOMIC DNA]</scope>
    <source>
        <strain evidence="3 4">OCN003</strain>
    </source>
</reference>
<dbReference type="SUPFAM" id="SSF51905">
    <property type="entry name" value="FAD/NAD(P)-binding domain"/>
    <property type="match status" value="1"/>
</dbReference>
<dbReference type="Pfam" id="PF04820">
    <property type="entry name" value="Trp_halogenase"/>
    <property type="match status" value="1"/>
</dbReference>
<proteinExistence type="predicted"/>
<organism evidence="3 4">
    <name type="scientific">Pseudoalteromonas piratica</name>
    <dbReference type="NCBI Taxonomy" id="1348114"/>
    <lineage>
        <taxon>Bacteria</taxon>
        <taxon>Pseudomonadati</taxon>
        <taxon>Pseudomonadota</taxon>
        <taxon>Gammaproteobacteria</taxon>
        <taxon>Alteromonadales</taxon>
        <taxon>Pseudoalteromonadaceae</taxon>
        <taxon>Pseudoalteromonas</taxon>
    </lineage>
</organism>
<dbReference type="AlphaFoldDB" id="A0A0A7EFH4"/>
<keyword evidence="2" id="KW-0547">Nucleotide-binding</keyword>
<dbReference type="Proteomes" id="UP000030341">
    <property type="component" value="Chromosome 1"/>
</dbReference>
<keyword evidence="2" id="KW-0274">FAD</keyword>
<accession>A0A0A7EFH4</accession>
<evidence type="ECO:0008006" key="5">
    <source>
        <dbReference type="Google" id="ProtNLM"/>
    </source>
</evidence>
<dbReference type="HOGENOM" id="CLU_022247_1_0_6"/>
<gene>
    <name evidence="3" type="ORF">OM33_09555</name>
</gene>
<evidence type="ECO:0000313" key="3">
    <source>
        <dbReference type="EMBL" id="AIY65369.1"/>
    </source>
</evidence>
<feature type="binding site" evidence="2">
    <location>
        <position position="335"/>
    </location>
    <ligand>
        <name>FAD</name>
        <dbReference type="ChEBI" id="CHEBI:57692"/>
    </ligand>
</feature>